<dbReference type="AlphaFoldDB" id="A0A6L2P6S4"/>
<dbReference type="EMBL" id="BKCJ010011004">
    <property type="protein sequence ID" value="GEU94130.1"/>
    <property type="molecule type" value="Genomic_DNA"/>
</dbReference>
<comment type="caution">
    <text evidence="1">The sequence shown here is derived from an EMBL/GenBank/DDBJ whole genome shotgun (WGS) entry which is preliminary data.</text>
</comment>
<evidence type="ECO:0000313" key="1">
    <source>
        <dbReference type="EMBL" id="GEU94130.1"/>
    </source>
</evidence>
<name>A0A6L2P6S4_TANCI</name>
<gene>
    <name evidence="1" type="ORF">Tci_066108</name>
</gene>
<reference evidence="1" key="1">
    <citation type="journal article" date="2019" name="Sci. Rep.">
        <title>Draft genome of Tanacetum cinerariifolium, the natural source of mosquito coil.</title>
        <authorList>
            <person name="Yamashiro T."/>
            <person name="Shiraishi A."/>
            <person name="Satake H."/>
            <person name="Nakayama K."/>
        </authorList>
    </citation>
    <scope>NUCLEOTIDE SEQUENCE</scope>
</reference>
<accession>A0A6L2P6S4</accession>
<sequence>MRDEAEKFGSQNYRSFLSSPIHKRHFSPSIQNPNPILSCAGALNNLKIYHNYLGIRELDIESTHVSAVITKNPGFVISDTLAVEALPKMVLG</sequence>
<proteinExistence type="predicted"/>
<protein>
    <submittedName>
        <fullName evidence="1">CBS domain-containing protein CBSCBSPB1-like</fullName>
    </submittedName>
</protein>
<organism evidence="1">
    <name type="scientific">Tanacetum cinerariifolium</name>
    <name type="common">Dalmatian daisy</name>
    <name type="synonym">Chrysanthemum cinerariifolium</name>
    <dbReference type="NCBI Taxonomy" id="118510"/>
    <lineage>
        <taxon>Eukaryota</taxon>
        <taxon>Viridiplantae</taxon>
        <taxon>Streptophyta</taxon>
        <taxon>Embryophyta</taxon>
        <taxon>Tracheophyta</taxon>
        <taxon>Spermatophyta</taxon>
        <taxon>Magnoliopsida</taxon>
        <taxon>eudicotyledons</taxon>
        <taxon>Gunneridae</taxon>
        <taxon>Pentapetalae</taxon>
        <taxon>asterids</taxon>
        <taxon>campanulids</taxon>
        <taxon>Asterales</taxon>
        <taxon>Asteraceae</taxon>
        <taxon>Asteroideae</taxon>
        <taxon>Anthemideae</taxon>
        <taxon>Anthemidinae</taxon>
        <taxon>Tanacetum</taxon>
    </lineage>
</organism>